<feature type="transmembrane region" description="Helical" evidence="1">
    <location>
        <begin position="156"/>
        <end position="174"/>
    </location>
</feature>
<feature type="transmembrane region" description="Helical" evidence="1">
    <location>
        <begin position="104"/>
        <end position="124"/>
    </location>
</feature>
<sequence length="180" mass="21561">MKGLGFLNYLTIIFECIVLIVAWRFSDWRNWKKYYSTVLFVMTLSVVVSLLTYNKSLWYFAGTSFLPNHTLTDLFMVYLYYPPLILIYLSHYPFKKRLINQISYILLWTLMWAAAEVLYVLVGLNTHHNGWTIGWSTFIWFCMFSGIRLHFTRPLLTWLLCFLLTVFMIIYFNIPITELK</sequence>
<dbReference type="EMBL" id="QWVS01000033">
    <property type="protein sequence ID" value="RID83500.1"/>
    <property type="molecule type" value="Genomic_DNA"/>
</dbReference>
<organism evidence="2 3">
    <name type="scientific">Peribacillus asahii</name>
    <dbReference type="NCBI Taxonomy" id="228899"/>
    <lineage>
        <taxon>Bacteria</taxon>
        <taxon>Bacillati</taxon>
        <taxon>Bacillota</taxon>
        <taxon>Bacilli</taxon>
        <taxon>Bacillales</taxon>
        <taxon>Bacillaceae</taxon>
        <taxon>Peribacillus</taxon>
    </lineage>
</organism>
<dbReference type="AlphaFoldDB" id="A0A398B6E6"/>
<evidence type="ECO:0000313" key="2">
    <source>
        <dbReference type="EMBL" id="RID83500.1"/>
    </source>
</evidence>
<protein>
    <submittedName>
        <fullName evidence="2">Uncharacterized protein</fullName>
    </submittedName>
</protein>
<evidence type="ECO:0000313" key="3">
    <source>
        <dbReference type="Proteomes" id="UP000266016"/>
    </source>
</evidence>
<feature type="transmembrane region" description="Helical" evidence="1">
    <location>
        <begin position="130"/>
        <end position="149"/>
    </location>
</feature>
<feature type="transmembrane region" description="Helical" evidence="1">
    <location>
        <begin position="35"/>
        <end position="54"/>
    </location>
</feature>
<dbReference type="NCBIfam" id="NF041644">
    <property type="entry name" value="CBO0543_fam"/>
    <property type="match status" value="1"/>
</dbReference>
<keyword evidence="1" id="KW-1133">Transmembrane helix</keyword>
<proteinExistence type="predicted"/>
<keyword evidence="1" id="KW-0472">Membrane</keyword>
<evidence type="ECO:0000256" key="1">
    <source>
        <dbReference type="SAM" id="Phobius"/>
    </source>
</evidence>
<keyword evidence="3" id="KW-1185">Reference proteome</keyword>
<reference evidence="2 3" key="1">
    <citation type="submission" date="2018-08" db="EMBL/GenBank/DDBJ databases">
        <title>Bacillus jemisoniae sp. nov., Bacillus chryseoplanitiae sp. nov., Bacillus resnikiae sp. nov., and Bacillus frankliniae sp. nov., isolated from Viking spacecraft and associated surfaces.</title>
        <authorList>
            <person name="Seuylemezian A."/>
            <person name="Vaishampayan P."/>
        </authorList>
    </citation>
    <scope>NUCLEOTIDE SEQUENCE [LARGE SCALE GENOMIC DNA]</scope>
    <source>
        <strain evidence="2 3">MA001</strain>
    </source>
</reference>
<keyword evidence="1" id="KW-0812">Transmembrane</keyword>
<dbReference type="Proteomes" id="UP000266016">
    <property type="component" value="Unassembled WGS sequence"/>
</dbReference>
<dbReference type="InterPro" id="IPR048147">
    <property type="entry name" value="CBO0543-like"/>
</dbReference>
<accession>A0A398B6E6</accession>
<comment type="caution">
    <text evidence="2">The sequence shown here is derived from an EMBL/GenBank/DDBJ whole genome shotgun (WGS) entry which is preliminary data.</text>
</comment>
<feature type="transmembrane region" description="Helical" evidence="1">
    <location>
        <begin position="6"/>
        <end position="23"/>
    </location>
</feature>
<name>A0A398B6E6_9BACI</name>
<dbReference type="RefSeq" id="WP_119118118.1">
    <property type="nucleotide sequence ID" value="NZ_QWVS01000033.1"/>
</dbReference>
<feature type="transmembrane region" description="Helical" evidence="1">
    <location>
        <begin position="74"/>
        <end position="92"/>
    </location>
</feature>
<gene>
    <name evidence="2" type="ORF">D1953_15660</name>
</gene>